<dbReference type="AlphaFoldDB" id="A0AAJ3K2C9"/>
<comment type="caution">
    <text evidence="1">The sequence shown here is derived from an EMBL/GenBank/DDBJ whole genome shotgun (WGS) entry which is preliminary data.</text>
</comment>
<accession>A0AAJ3K2C9</accession>
<proteinExistence type="predicted"/>
<gene>
    <name evidence="1" type="ORF">BKG90_11720</name>
</gene>
<organism evidence="1 2">
    <name type="scientific">Rodentibacter caecimuris</name>
    <dbReference type="NCBI Taxonomy" id="1796644"/>
    <lineage>
        <taxon>Bacteria</taxon>
        <taxon>Pseudomonadati</taxon>
        <taxon>Pseudomonadota</taxon>
        <taxon>Gammaproteobacteria</taxon>
        <taxon>Pasteurellales</taxon>
        <taxon>Pasteurellaceae</taxon>
        <taxon>Rodentibacter</taxon>
    </lineage>
</organism>
<evidence type="ECO:0000313" key="1">
    <source>
        <dbReference type="EMBL" id="OOF69537.1"/>
    </source>
</evidence>
<dbReference type="Proteomes" id="UP000188998">
    <property type="component" value="Unassembled WGS sequence"/>
</dbReference>
<protein>
    <submittedName>
        <fullName evidence="1">Uncharacterized protein</fullName>
    </submittedName>
</protein>
<keyword evidence="2" id="KW-1185">Reference proteome</keyword>
<dbReference type="EMBL" id="MLAB01000074">
    <property type="protein sequence ID" value="OOF69537.1"/>
    <property type="molecule type" value="Genomic_DNA"/>
</dbReference>
<name>A0AAJ3K2C9_9PAST</name>
<sequence length="531" mass="59640">MGVIMRLGGHSWYRRLIICFIISQFLHVQVAHSFAPILGRAVLTRVLGNVVARRAAVSVAANDASIVALRTMQTYRALGTVAANDARFALTAKSTLRHVKDISWVSLALNSGVITLSDLNVEGNDKVSVTFEPSAVKLADGRYAIQVNGETKIVNANPSKNDPVIYQYSKEKKQIPDELSEVYKSDTLDNRYKYFDELRTGEYAQSNSLEKLSEYISQEEWGGKGEESYLSVNIDGKEHQYLYSKTTVENRYLRHQQIGDRIHPTVRQTFTEKQLRYDFNPMLSGYTGENTVYSFNPPKESDYQISTRTTTVSYINFEINPNWVGDNIQTTPQEQQLGSIADLDLGLYTQPLTATQLAQLFNALMMSAASQADYEGIPFTSTNPVTASEVNAVLTELGISPTYADLFAKAGTGDKLEFDYNVSPSPNPAPNPRPNDGKFDEDIDMSELEYPELESPTARQILEPLKQFFPEFQKLHIQEKGASCPTWSFDALNRTYTIDGHCILLEKYRNLFSSVFMLIWSIIAVRRLLSA</sequence>
<evidence type="ECO:0000313" key="2">
    <source>
        <dbReference type="Proteomes" id="UP000188998"/>
    </source>
</evidence>
<reference evidence="1 2" key="1">
    <citation type="submission" date="2016-10" db="EMBL/GenBank/DDBJ databases">
        <title>Rodentibacter gen. nov. and new species.</title>
        <authorList>
            <person name="Christensen H."/>
        </authorList>
    </citation>
    <scope>NUCLEOTIDE SEQUENCE [LARGE SCALE GENOMIC DNA]</scope>
    <source>
        <strain evidence="1 2">199137021</strain>
    </source>
</reference>